<dbReference type="EMBL" id="JANBUJ010004204">
    <property type="protein sequence ID" value="KAJ2758147.1"/>
    <property type="molecule type" value="Genomic_DNA"/>
</dbReference>
<feature type="non-terminal residue" evidence="1">
    <location>
        <position position="78"/>
    </location>
</feature>
<evidence type="ECO:0000313" key="1">
    <source>
        <dbReference type="EMBL" id="KAJ2758147.1"/>
    </source>
</evidence>
<keyword evidence="2" id="KW-1185">Reference proteome</keyword>
<name>A0ACC1JIT0_9FUNG</name>
<evidence type="ECO:0000313" key="2">
    <source>
        <dbReference type="Proteomes" id="UP001140234"/>
    </source>
</evidence>
<sequence length="78" mass="8453">MSAANPTTQPASPSNARGGRPARGAKDDASDLKALHIKYAGSIKTLKELFPDWSEDDLLFALRETDGDLEDTINHITE</sequence>
<comment type="caution">
    <text evidence="1">The sequence shown here is derived from an EMBL/GenBank/DDBJ whole genome shotgun (WGS) entry which is preliminary data.</text>
</comment>
<gene>
    <name evidence="1" type="primary">DEF1</name>
    <name evidence="1" type="ORF">IWQ57_006908</name>
</gene>
<proteinExistence type="predicted"/>
<organism evidence="1 2">
    <name type="scientific">Coemansia nantahalensis</name>
    <dbReference type="NCBI Taxonomy" id="2789366"/>
    <lineage>
        <taxon>Eukaryota</taxon>
        <taxon>Fungi</taxon>
        <taxon>Fungi incertae sedis</taxon>
        <taxon>Zoopagomycota</taxon>
        <taxon>Kickxellomycotina</taxon>
        <taxon>Kickxellomycetes</taxon>
        <taxon>Kickxellales</taxon>
        <taxon>Kickxellaceae</taxon>
        <taxon>Coemansia</taxon>
    </lineage>
</organism>
<reference evidence="1" key="1">
    <citation type="submission" date="2022-07" db="EMBL/GenBank/DDBJ databases">
        <title>Phylogenomic reconstructions and comparative analyses of Kickxellomycotina fungi.</title>
        <authorList>
            <person name="Reynolds N.K."/>
            <person name="Stajich J.E."/>
            <person name="Barry K."/>
            <person name="Grigoriev I.V."/>
            <person name="Crous P."/>
            <person name="Smith M.E."/>
        </authorList>
    </citation>
    <scope>NUCLEOTIDE SEQUENCE</scope>
    <source>
        <strain evidence="1">CBS 109366</strain>
    </source>
</reference>
<protein>
    <submittedName>
        <fullName evidence="1">RNAPII degradation factor</fullName>
    </submittedName>
</protein>
<dbReference type="Proteomes" id="UP001140234">
    <property type="component" value="Unassembled WGS sequence"/>
</dbReference>
<accession>A0ACC1JIT0</accession>